<evidence type="ECO:0000313" key="3">
    <source>
        <dbReference type="Proteomes" id="UP001359559"/>
    </source>
</evidence>
<gene>
    <name evidence="2" type="ORF">RJT34_15593</name>
</gene>
<organism evidence="2 3">
    <name type="scientific">Clitoria ternatea</name>
    <name type="common">Butterfly pea</name>
    <dbReference type="NCBI Taxonomy" id="43366"/>
    <lineage>
        <taxon>Eukaryota</taxon>
        <taxon>Viridiplantae</taxon>
        <taxon>Streptophyta</taxon>
        <taxon>Embryophyta</taxon>
        <taxon>Tracheophyta</taxon>
        <taxon>Spermatophyta</taxon>
        <taxon>Magnoliopsida</taxon>
        <taxon>eudicotyledons</taxon>
        <taxon>Gunneridae</taxon>
        <taxon>Pentapetalae</taxon>
        <taxon>rosids</taxon>
        <taxon>fabids</taxon>
        <taxon>Fabales</taxon>
        <taxon>Fabaceae</taxon>
        <taxon>Papilionoideae</taxon>
        <taxon>50 kb inversion clade</taxon>
        <taxon>NPAAA clade</taxon>
        <taxon>indigoferoid/millettioid clade</taxon>
        <taxon>Phaseoleae</taxon>
        <taxon>Clitoria</taxon>
    </lineage>
</organism>
<dbReference type="EMBL" id="JAYKXN010000004">
    <property type="protein sequence ID" value="KAK7292741.1"/>
    <property type="molecule type" value="Genomic_DNA"/>
</dbReference>
<accession>A0AAN9J737</accession>
<feature type="domain" description="DUF3444" evidence="1">
    <location>
        <begin position="22"/>
        <end position="67"/>
    </location>
</feature>
<proteinExistence type="predicted"/>
<protein>
    <recommendedName>
        <fullName evidence="1">DUF3444 domain-containing protein</fullName>
    </recommendedName>
</protein>
<dbReference type="InterPro" id="IPR024593">
    <property type="entry name" value="DUF3444"/>
</dbReference>
<keyword evidence="3" id="KW-1185">Reference proteome</keyword>
<dbReference type="Pfam" id="PF11926">
    <property type="entry name" value="DUF3444"/>
    <property type="match status" value="1"/>
</dbReference>
<evidence type="ECO:0000313" key="2">
    <source>
        <dbReference type="EMBL" id="KAK7292741.1"/>
    </source>
</evidence>
<comment type="caution">
    <text evidence="2">The sequence shown here is derived from an EMBL/GenBank/DDBJ whole genome shotgun (WGS) entry which is preliminary data.</text>
</comment>
<dbReference type="Proteomes" id="UP001359559">
    <property type="component" value="Unassembled WGS sequence"/>
</dbReference>
<evidence type="ECO:0000259" key="1">
    <source>
        <dbReference type="Pfam" id="PF11926"/>
    </source>
</evidence>
<dbReference type="AlphaFoldDB" id="A0AAN9J737"/>
<sequence>MVKSRGEAIKMNDQNGVAAADLKEIKSWAVYNTTNGMPRFYALISKVLSIKFKLQIRGFESNLDYNDEGLFV</sequence>
<name>A0AAN9J737_CLITE</name>
<reference evidence="2 3" key="1">
    <citation type="submission" date="2024-01" db="EMBL/GenBank/DDBJ databases">
        <title>The genomes of 5 underutilized Papilionoideae crops provide insights into root nodulation and disease resistance.</title>
        <authorList>
            <person name="Yuan L."/>
        </authorList>
    </citation>
    <scope>NUCLEOTIDE SEQUENCE [LARGE SCALE GENOMIC DNA]</scope>
    <source>
        <strain evidence="2">LY-2023</strain>
        <tissue evidence="2">Leaf</tissue>
    </source>
</reference>